<evidence type="ECO:0000259" key="1">
    <source>
        <dbReference type="Pfam" id="PF18028"/>
    </source>
</evidence>
<protein>
    <recommendedName>
        <fullName evidence="1">ZMIZ1 N-terminal domain-containing protein</fullName>
    </recommendedName>
</protein>
<proteinExistence type="predicted"/>
<dbReference type="Proteomes" id="UP000886998">
    <property type="component" value="Unassembled WGS sequence"/>
</dbReference>
<reference evidence="2" key="1">
    <citation type="submission" date="2020-08" db="EMBL/GenBank/DDBJ databases">
        <title>Multicomponent nature underlies the extraordinary mechanical properties of spider dragline silk.</title>
        <authorList>
            <person name="Kono N."/>
            <person name="Nakamura H."/>
            <person name="Mori M."/>
            <person name="Yoshida Y."/>
            <person name="Ohtoshi R."/>
            <person name="Malay A.D."/>
            <person name="Moran D.A.P."/>
            <person name="Tomita M."/>
            <person name="Numata K."/>
            <person name="Arakawa K."/>
        </authorList>
    </citation>
    <scope>NUCLEOTIDE SEQUENCE</scope>
</reference>
<comment type="caution">
    <text evidence="2">The sequence shown here is derived from an EMBL/GenBank/DDBJ whole genome shotgun (WGS) entry which is preliminary data.</text>
</comment>
<dbReference type="AlphaFoldDB" id="A0A8X6WPR5"/>
<dbReference type="InterPro" id="IPR040797">
    <property type="entry name" value="ZMIZ1_N"/>
</dbReference>
<accession>A0A8X6WPR5</accession>
<organism evidence="2 3">
    <name type="scientific">Trichonephila inaurata madagascariensis</name>
    <dbReference type="NCBI Taxonomy" id="2747483"/>
    <lineage>
        <taxon>Eukaryota</taxon>
        <taxon>Metazoa</taxon>
        <taxon>Ecdysozoa</taxon>
        <taxon>Arthropoda</taxon>
        <taxon>Chelicerata</taxon>
        <taxon>Arachnida</taxon>
        <taxon>Araneae</taxon>
        <taxon>Araneomorphae</taxon>
        <taxon>Entelegynae</taxon>
        <taxon>Araneoidea</taxon>
        <taxon>Nephilidae</taxon>
        <taxon>Trichonephila</taxon>
        <taxon>Trichonephila inaurata</taxon>
    </lineage>
</organism>
<keyword evidence="3" id="KW-1185">Reference proteome</keyword>
<name>A0A8X6WPR5_9ARAC</name>
<evidence type="ECO:0000313" key="2">
    <source>
        <dbReference type="EMBL" id="GFY39039.1"/>
    </source>
</evidence>
<sequence>MISITGNSPAHCFSRQQLENNPRWKIVLRVVHRVATLQGYDLDLGYRLLAVCAAQRDKFSSKSSGTRLVVVTGCLQNHRWRVFVWDPIRNLSNWGVNSGFPHAGDSYLTAISCWLFAVTGC</sequence>
<evidence type="ECO:0000313" key="3">
    <source>
        <dbReference type="Proteomes" id="UP000886998"/>
    </source>
</evidence>
<dbReference type="OrthoDB" id="10068228at2759"/>
<gene>
    <name evidence="2" type="ORF">TNIN_455761</name>
</gene>
<dbReference type="Pfam" id="PF18028">
    <property type="entry name" value="Zmiz1_N"/>
    <property type="match status" value="1"/>
</dbReference>
<dbReference type="EMBL" id="BMAV01001155">
    <property type="protein sequence ID" value="GFY39039.1"/>
    <property type="molecule type" value="Genomic_DNA"/>
</dbReference>
<feature type="domain" description="ZMIZ1 N-terminal" evidence="1">
    <location>
        <begin position="27"/>
        <end position="64"/>
    </location>
</feature>